<feature type="region of interest" description="Disordered" evidence="1">
    <location>
        <begin position="281"/>
        <end position="304"/>
    </location>
</feature>
<dbReference type="AlphaFoldDB" id="A0A6A6IEY2"/>
<dbReference type="PANTHER" id="PTHR38113:SF1">
    <property type="entry name" value="DUF2293 DOMAIN-CONTAINING PROTEIN"/>
    <property type="match status" value="1"/>
</dbReference>
<dbReference type="EMBL" id="ML987195">
    <property type="protein sequence ID" value="KAF2248749.1"/>
    <property type="molecule type" value="Genomic_DNA"/>
</dbReference>
<dbReference type="Pfam" id="PF10056">
    <property type="entry name" value="DUF2293"/>
    <property type="match status" value="1"/>
</dbReference>
<dbReference type="PANTHER" id="PTHR38113">
    <property type="match status" value="1"/>
</dbReference>
<evidence type="ECO:0000313" key="3">
    <source>
        <dbReference type="EMBL" id="KAF2248749.1"/>
    </source>
</evidence>
<accession>A0A6A6IEY2</accession>
<dbReference type="GeneID" id="54576984"/>
<dbReference type="RefSeq" id="XP_033683753.1">
    <property type="nucleotide sequence ID" value="XM_033823654.1"/>
</dbReference>
<evidence type="ECO:0000259" key="2">
    <source>
        <dbReference type="Pfam" id="PF10056"/>
    </source>
</evidence>
<feature type="region of interest" description="Disordered" evidence="1">
    <location>
        <begin position="1"/>
        <end position="27"/>
    </location>
</feature>
<proteinExistence type="predicted"/>
<sequence>MTRVSHANSHRGVHQPATLDRPRPVHKQKKPYKIILEAVTQEKRKLQSILTYEDNAPTGFGFVRLGYPDFTEWCKEQCRQRNLDVHIVSAKPKNKAHHDPEKISHHVHRIGHHFPNEIIELGCTKFGYDYDRHTGSLKKNNRGGEDFIARHIAEYTQRKRLHGRPVAETETKDHIRGAVRELFPKIPDADLAAIVNHAFEEGTNRVGNAKELPLARRVQLAVVAHIRHTYTEYDNILRTGSWAEARSRVEHVSLAKLKEWRDEAGDESHELEETFREVIVLDDEDEESADGDTPSDGDGRESSMEIVSHRATARELQPEYVDMPRGDFHYASRPSRRTIIVPAVPAPYRYPVNAAPPIAYPVAQTLRAPSRAPQPVAAVELALKFRPEAFRLVHSRPMDP</sequence>
<feature type="compositionally biased region" description="Acidic residues" evidence="1">
    <location>
        <begin position="281"/>
        <end position="295"/>
    </location>
</feature>
<protein>
    <recommendedName>
        <fullName evidence="2">DUF2293 domain-containing protein</fullName>
    </recommendedName>
</protein>
<reference evidence="3" key="1">
    <citation type="journal article" date="2020" name="Stud. Mycol.">
        <title>101 Dothideomycetes genomes: a test case for predicting lifestyles and emergence of pathogens.</title>
        <authorList>
            <person name="Haridas S."/>
            <person name="Albert R."/>
            <person name="Binder M."/>
            <person name="Bloem J."/>
            <person name="Labutti K."/>
            <person name="Salamov A."/>
            <person name="Andreopoulos B."/>
            <person name="Baker S."/>
            <person name="Barry K."/>
            <person name="Bills G."/>
            <person name="Bluhm B."/>
            <person name="Cannon C."/>
            <person name="Castanera R."/>
            <person name="Culley D."/>
            <person name="Daum C."/>
            <person name="Ezra D."/>
            <person name="Gonzalez J."/>
            <person name="Henrissat B."/>
            <person name="Kuo A."/>
            <person name="Liang C."/>
            <person name="Lipzen A."/>
            <person name="Lutzoni F."/>
            <person name="Magnuson J."/>
            <person name="Mondo S."/>
            <person name="Nolan M."/>
            <person name="Ohm R."/>
            <person name="Pangilinan J."/>
            <person name="Park H.-J."/>
            <person name="Ramirez L."/>
            <person name="Alfaro M."/>
            <person name="Sun H."/>
            <person name="Tritt A."/>
            <person name="Yoshinaga Y."/>
            <person name="Zwiers L.-H."/>
            <person name="Turgeon B."/>
            <person name="Goodwin S."/>
            <person name="Spatafora J."/>
            <person name="Crous P."/>
            <person name="Grigoriev I."/>
        </authorList>
    </citation>
    <scope>NUCLEOTIDE SEQUENCE</scope>
    <source>
        <strain evidence="3">CBS 122368</strain>
    </source>
</reference>
<organism evidence="3 4">
    <name type="scientific">Trematosphaeria pertusa</name>
    <dbReference type="NCBI Taxonomy" id="390896"/>
    <lineage>
        <taxon>Eukaryota</taxon>
        <taxon>Fungi</taxon>
        <taxon>Dikarya</taxon>
        <taxon>Ascomycota</taxon>
        <taxon>Pezizomycotina</taxon>
        <taxon>Dothideomycetes</taxon>
        <taxon>Pleosporomycetidae</taxon>
        <taxon>Pleosporales</taxon>
        <taxon>Massarineae</taxon>
        <taxon>Trematosphaeriaceae</taxon>
        <taxon>Trematosphaeria</taxon>
    </lineage>
</organism>
<feature type="domain" description="DUF2293" evidence="2">
    <location>
        <begin position="178"/>
        <end position="261"/>
    </location>
</feature>
<evidence type="ECO:0000256" key="1">
    <source>
        <dbReference type="SAM" id="MobiDB-lite"/>
    </source>
</evidence>
<gene>
    <name evidence="3" type="ORF">BU26DRAFT_426019</name>
</gene>
<dbReference type="Proteomes" id="UP000800094">
    <property type="component" value="Unassembled WGS sequence"/>
</dbReference>
<dbReference type="OrthoDB" id="5288828at2759"/>
<keyword evidence="4" id="KW-1185">Reference proteome</keyword>
<dbReference type="InterPro" id="IPR018744">
    <property type="entry name" value="DUF2293"/>
</dbReference>
<evidence type="ECO:0000313" key="4">
    <source>
        <dbReference type="Proteomes" id="UP000800094"/>
    </source>
</evidence>
<name>A0A6A6IEY2_9PLEO</name>